<comment type="subunit">
    <text evidence="11">NDH-1 is composed of 14 different subunits. Subunits NuoA, H, J, K, L, M, N constitute the membrane sector of the complex.</text>
</comment>
<keyword evidence="8 11" id="KW-1133">Transmembrane helix</keyword>
<dbReference type="Pfam" id="PF00507">
    <property type="entry name" value="Oxidored_q4"/>
    <property type="match status" value="1"/>
</dbReference>
<feature type="transmembrane region" description="Helical" evidence="11">
    <location>
        <begin position="67"/>
        <end position="88"/>
    </location>
</feature>
<feature type="transmembrane region" description="Helical" evidence="11">
    <location>
        <begin position="12"/>
        <end position="35"/>
    </location>
</feature>
<dbReference type="InterPro" id="IPR000440">
    <property type="entry name" value="NADH_UbQ/plastoQ_OxRdtase_su3"/>
</dbReference>
<proteinExistence type="inferred from homology"/>
<dbReference type="InterPro" id="IPR038430">
    <property type="entry name" value="NDAH_ubi_oxred_su3_sf"/>
</dbReference>
<comment type="subcellular location">
    <subcellularLocation>
        <location evidence="11 12">Cell membrane</location>
        <topology evidence="11 12">Multi-pass membrane protein</topology>
    </subcellularLocation>
    <subcellularLocation>
        <location evidence="1">Membrane</location>
        <topology evidence="1">Multi-pass membrane protein</topology>
    </subcellularLocation>
</comment>
<accession>A0ABV6C3M9</accession>
<organism evidence="14 15">
    <name type="scientific">Aciditerrimonas ferrireducens</name>
    <dbReference type="NCBI Taxonomy" id="667306"/>
    <lineage>
        <taxon>Bacteria</taxon>
        <taxon>Bacillati</taxon>
        <taxon>Actinomycetota</taxon>
        <taxon>Acidimicrobiia</taxon>
        <taxon>Acidimicrobiales</taxon>
        <taxon>Acidimicrobiaceae</taxon>
        <taxon>Aciditerrimonas</taxon>
    </lineage>
</organism>
<dbReference type="PANTHER" id="PTHR11058:SF22">
    <property type="entry name" value="NADH-QUINONE OXIDOREDUCTASE SUBUNIT A"/>
    <property type="match status" value="1"/>
</dbReference>
<dbReference type="HAMAP" id="MF_01394">
    <property type="entry name" value="NDH1_NuoA"/>
    <property type="match status" value="1"/>
</dbReference>
<evidence type="ECO:0000256" key="7">
    <source>
        <dbReference type="ARBA" id="ARBA00022967"/>
    </source>
</evidence>
<evidence type="ECO:0000256" key="3">
    <source>
        <dbReference type="ARBA" id="ARBA00022448"/>
    </source>
</evidence>
<feature type="region of interest" description="Disordered" evidence="13">
    <location>
        <begin position="133"/>
        <end position="156"/>
    </location>
</feature>
<dbReference type="Gene3D" id="1.20.58.1610">
    <property type="entry name" value="NADH:ubiquinone/plastoquinone oxidoreductase, chain 3"/>
    <property type="match status" value="1"/>
</dbReference>
<evidence type="ECO:0000313" key="15">
    <source>
        <dbReference type="Proteomes" id="UP001589788"/>
    </source>
</evidence>
<dbReference type="EC" id="7.1.1.-" evidence="11"/>
<gene>
    <name evidence="11" type="primary">nuoA</name>
    <name evidence="14" type="ORF">ACFFRE_09005</name>
</gene>
<evidence type="ECO:0000256" key="1">
    <source>
        <dbReference type="ARBA" id="ARBA00004141"/>
    </source>
</evidence>
<reference evidence="14 15" key="1">
    <citation type="submission" date="2024-09" db="EMBL/GenBank/DDBJ databases">
        <authorList>
            <person name="Sun Q."/>
            <person name="Mori K."/>
        </authorList>
    </citation>
    <scope>NUCLEOTIDE SEQUENCE [LARGE SCALE GENOMIC DNA]</scope>
    <source>
        <strain evidence="14 15">JCM 15389</strain>
    </source>
</reference>
<comment type="caution">
    <text evidence="14">The sequence shown here is derived from an EMBL/GenBank/DDBJ whole genome shotgun (WGS) entry which is preliminary data.</text>
</comment>
<dbReference type="InterPro" id="IPR023043">
    <property type="entry name" value="NAD(P)H_OxRDtase_bac/plastid"/>
</dbReference>
<evidence type="ECO:0000256" key="5">
    <source>
        <dbReference type="ARBA" id="ARBA00022692"/>
    </source>
</evidence>
<keyword evidence="3 11" id="KW-0813">Transport</keyword>
<evidence type="ECO:0000256" key="6">
    <source>
        <dbReference type="ARBA" id="ARBA00022719"/>
    </source>
</evidence>
<comment type="similarity">
    <text evidence="2 11 12">Belongs to the complex I subunit 3 family.</text>
</comment>
<keyword evidence="7 11" id="KW-1278">Translocase</keyword>
<dbReference type="PANTHER" id="PTHR11058">
    <property type="entry name" value="NADH-UBIQUINONE OXIDOREDUCTASE CHAIN 3"/>
    <property type="match status" value="1"/>
</dbReference>
<keyword evidence="4 11" id="KW-1003">Cell membrane</keyword>
<sequence>MVEPASAMKTYLPIFILLVLGLLFAVLSFVASSLLGPRKRPHAAKVAPYECGIVPDREPPQRFPVRFYLVAMIFIIFDIEIVFLYPWAVIFRQLATFGLVEVLVFAVVVFGSFLYLVSNGALDWGPAKRLRPAAPERTTASTVGRVPSGRSSDEAA</sequence>
<evidence type="ECO:0000256" key="10">
    <source>
        <dbReference type="ARBA" id="ARBA00023136"/>
    </source>
</evidence>
<evidence type="ECO:0000256" key="12">
    <source>
        <dbReference type="RuleBase" id="RU003639"/>
    </source>
</evidence>
<evidence type="ECO:0000256" key="2">
    <source>
        <dbReference type="ARBA" id="ARBA00008472"/>
    </source>
</evidence>
<evidence type="ECO:0000313" key="14">
    <source>
        <dbReference type="EMBL" id="MFC0082282.1"/>
    </source>
</evidence>
<protein>
    <recommendedName>
        <fullName evidence="11">NADH-quinone oxidoreductase subunit A</fullName>
        <ecNumber evidence="11">7.1.1.-</ecNumber>
    </recommendedName>
    <alternativeName>
        <fullName evidence="11">NADH dehydrogenase I subunit A</fullName>
    </alternativeName>
    <alternativeName>
        <fullName evidence="11">NDH-1 subunit A</fullName>
    </alternativeName>
    <alternativeName>
        <fullName evidence="11">NUO1</fullName>
    </alternativeName>
</protein>
<evidence type="ECO:0000256" key="9">
    <source>
        <dbReference type="ARBA" id="ARBA00023027"/>
    </source>
</evidence>
<comment type="catalytic activity">
    <reaction evidence="11 12">
        <text>a quinone + NADH + 5 H(+)(in) = a quinol + NAD(+) + 4 H(+)(out)</text>
        <dbReference type="Rhea" id="RHEA:57888"/>
        <dbReference type="ChEBI" id="CHEBI:15378"/>
        <dbReference type="ChEBI" id="CHEBI:24646"/>
        <dbReference type="ChEBI" id="CHEBI:57540"/>
        <dbReference type="ChEBI" id="CHEBI:57945"/>
        <dbReference type="ChEBI" id="CHEBI:132124"/>
    </reaction>
</comment>
<keyword evidence="9 11" id="KW-0520">NAD</keyword>
<dbReference type="RefSeq" id="WP_248106691.1">
    <property type="nucleotide sequence ID" value="NZ_JAKHEX010000006.1"/>
</dbReference>
<keyword evidence="5 11" id="KW-0812">Transmembrane</keyword>
<comment type="function">
    <text evidence="11">NDH-1 shuttles electrons from NADH, via FMN and iron-sulfur (Fe-S) centers, to quinones in the respiratory chain. The immediate electron acceptor for the enzyme in this species is believed to be a menaquinone. Couples the redox reaction to proton translocation (for every two electrons transferred, four hydrogen ions are translocated across the cytoplasmic membrane), and thus conserves the redox energy in a proton gradient.</text>
</comment>
<keyword evidence="10 11" id="KW-0472">Membrane</keyword>
<keyword evidence="15" id="KW-1185">Reference proteome</keyword>
<dbReference type="EMBL" id="JBHLYQ010000086">
    <property type="protein sequence ID" value="MFC0082282.1"/>
    <property type="molecule type" value="Genomic_DNA"/>
</dbReference>
<evidence type="ECO:0000256" key="4">
    <source>
        <dbReference type="ARBA" id="ARBA00022475"/>
    </source>
</evidence>
<name>A0ABV6C3M9_9ACTN</name>
<evidence type="ECO:0000256" key="11">
    <source>
        <dbReference type="HAMAP-Rule" id="MF_01394"/>
    </source>
</evidence>
<dbReference type="Proteomes" id="UP001589788">
    <property type="component" value="Unassembled WGS sequence"/>
</dbReference>
<feature type="transmembrane region" description="Helical" evidence="11">
    <location>
        <begin position="94"/>
        <end position="117"/>
    </location>
</feature>
<evidence type="ECO:0000256" key="8">
    <source>
        <dbReference type="ARBA" id="ARBA00022989"/>
    </source>
</evidence>
<evidence type="ECO:0000256" key="13">
    <source>
        <dbReference type="SAM" id="MobiDB-lite"/>
    </source>
</evidence>
<keyword evidence="6 11" id="KW-0874">Quinone</keyword>